<dbReference type="InterPro" id="IPR015946">
    <property type="entry name" value="KH_dom-like_a/b"/>
</dbReference>
<organism evidence="3 4">
    <name type="scientific">Candidatus Nealsonbacteria bacterium CG_4_10_14_0_8_um_filter_35_10</name>
    <dbReference type="NCBI Taxonomy" id="1974683"/>
    <lineage>
        <taxon>Bacteria</taxon>
        <taxon>Candidatus Nealsoniibacteriota</taxon>
    </lineage>
</organism>
<proteinExistence type="inferred from homology"/>
<dbReference type="InterPro" id="IPR023799">
    <property type="entry name" value="RbfA_dom_sf"/>
</dbReference>
<dbReference type="PANTHER" id="PTHR33515">
    <property type="entry name" value="RIBOSOME-BINDING FACTOR A, CHLOROPLASTIC-RELATED"/>
    <property type="match status" value="1"/>
</dbReference>
<comment type="caution">
    <text evidence="3">The sequence shown here is derived from an EMBL/GenBank/DDBJ whole genome shotgun (WGS) entry which is preliminary data.</text>
</comment>
<gene>
    <name evidence="2 3" type="primary">rbfA</name>
    <name evidence="3" type="ORF">COY72_00775</name>
</gene>
<dbReference type="NCBIfam" id="TIGR00082">
    <property type="entry name" value="rbfA"/>
    <property type="match status" value="1"/>
</dbReference>
<dbReference type="Gene3D" id="3.30.300.20">
    <property type="match status" value="1"/>
</dbReference>
<dbReference type="HAMAP" id="MF_00003">
    <property type="entry name" value="RbfA"/>
    <property type="match status" value="1"/>
</dbReference>
<dbReference type="GO" id="GO:0030490">
    <property type="term" value="P:maturation of SSU-rRNA"/>
    <property type="evidence" value="ECO:0007669"/>
    <property type="project" value="UniProtKB-UniRule"/>
</dbReference>
<name>A0A2M7R8S7_9BACT</name>
<dbReference type="AlphaFoldDB" id="A0A2M7R8S7"/>
<dbReference type="GO" id="GO:0005829">
    <property type="term" value="C:cytosol"/>
    <property type="evidence" value="ECO:0007669"/>
    <property type="project" value="TreeGrafter"/>
</dbReference>
<dbReference type="Proteomes" id="UP000230055">
    <property type="component" value="Unassembled WGS sequence"/>
</dbReference>
<reference evidence="4" key="1">
    <citation type="submission" date="2017-09" db="EMBL/GenBank/DDBJ databases">
        <title>Depth-based differentiation of microbial function through sediment-hosted aquifers and enrichment of novel symbionts in the deep terrestrial subsurface.</title>
        <authorList>
            <person name="Probst A.J."/>
            <person name="Ladd B."/>
            <person name="Jarett J.K."/>
            <person name="Geller-Mcgrath D.E."/>
            <person name="Sieber C.M.K."/>
            <person name="Emerson J.B."/>
            <person name="Anantharaman K."/>
            <person name="Thomas B.C."/>
            <person name="Malmstrom R."/>
            <person name="Stieglmeier M."/>
            <person name="Klingl A."/>
            <person name="Woyke T."/>
            <person name="Ryan C.M."/>
            <person name="Banfield J.F."/>
        </authorList>
    </citation>
    <scope>NUCLEOTIDE SEQUENCE [LARGE SCALE GENOMIC DNA]</scope>
</reference>
<comment type="subcellular location">
    <subcellularLocation>
        <location evidence="2">Cytoplasm</location>
    </subcellularLocation>
</comment>
<comment type="function">
    <text evidence="2">One of several proteins that assist in the late maturation steps of the functional core of the 30S ribosomal subunit. Associates with free 30S ribosomal subunits (but not with 30S subunits that are part of 70S ribosomes or polysomes). Required for efficient processing of 16S rRNA. May interact with the 5'-terminal helix region of 16S rRNA.</text>
</comment>
<dbReference type="SUPFAM" id="SSF89919">
    <property type="entry name" value="Ribosome-binding factor A, RbfA"/>
    <property type="match status" value="1"/>
</dbReference>
<comment type="subunit">
    <text evidence="2">Monomer. Binds 30S ribosomal subunits, but not 50S ribosomal subunits or 70S ribosomes.</text>
</comment>
<evidence type="ECO:0000313" key="3">
    <source>
        <dbReference type="EMBL" id="PIY90953.1"/>
    </source>
</evidence>
<dbReference type="PANTHER" id="PTHR33515:SF1">
    <property type="entry name" value="RIBOSOME-BINDING FACTOR A, CHLOROPLASTIC-RELATED"/>
    <property type="match status" value="1"/>
</dbReference>
<keyword evidence="1 2" id="KW-0690">Ribosome biogenesis</keyword>
<sequence>MSKRISRLNQLLKEELGKILLREGNFPKGILVTITQVETLANLTEAKVWVSVLPGDKAEKIVGNLNKRIYFLQQKINKILRMRIVPKIRFQIETKTKEAARVEELLEKIRKSD</sequence>
<dbReference type="EMBL" id="PFLX01000018">
    <property type="protein sequence ID" value="PIY90953.1"/>
    <property type="molecule type" value="Genomic_DNA"/>
</dbReference>
<accession>A0A2M7R8S7</accession>
<evidence type="ECO:0000256" key="2">
    <source>
        <dbReference type="HAMAP-Rule" id="MF_00003"/>
    </source>
</evidence>
<comment type="similarity">
    <text evidence="2">Belongs to the RbfA family.</text>
</comment>
<dbReference type="GO" id="GO:0043024">
    <property type="term" value="F:ribosomal small subunit binding"/>
    <property type="evidence" value="ECO:0007669"/>
    <property type="project" value="TreeGrafter"/>
</dbReference>
<evidence type="ECO:0000313" key="4">
    <source>
        <dbReference type="Proteomes" id="UP000230055"/>
    </source>
</evidence>
<evidence type="ECO:0000256" key="1">
    <source>
        <dbReference type="ARBA" id="ARBA00022517"/>
    </source>
</evidence>
<keyword evidence="2" id="KW-0963">Cytoplasm</keyword>
<dbReference type="Pfam" id="PF02033">
    <property type="entry name" value="RBFA"/>
    <property type="match status" value="1"/>
</dbReference>
<dbReference type="InterPro" id="IPR000238">
    <property type="entry name" value="RbfA"/>
</dbReference>
<protein>
    <recommendedName>
        <fullName evidence="2">Ribosome-binding factor A</fullName>
    </recommendedName>
</protein>